<proteinExistence type="predicted"/>
<accession>A0A0A9CIK1</accession>
<dbReference type="EMBL" id="GBRH01221806">
    <property type="protein sequence ID" value="JAD76089.1"/>
    <property type="molecule type" value="Transcribed_RNA"/>
</dbReference>
<dbReference type="AlphaFoldDB" id="A0A0A9CIK1"/>
<evidence type="ECO:0000313" key="1">
    <source>
        <dbReference type="EMBL" id="JAD76089.1"/>
    </source>
</evidence>
<reference evidence="1" key="1">
    <citation type="submission" date="2014-09" db="EMBL/GenBank/DDBJ databases">
        <authorList>
            <person name="Magalhaes I.L.F."/>
            <person name="Oliveira U."/>
            <person name="Santos F.R."/>
            <person name="Vidigal T.H.D.A."/>
            <person name="Brescovit A.D."/>
            <person name="Santos A.J."/>
        </authorList>
    </citation>
    <scope>NUCLEOTIDE SEQUENCE</scope>
    <source>
        <tissue evidence="1">Shoot tissue taken approximately 20 cm above the soil surface</tissue>
    </source>
</reference>
<sequence>MRVGRLHRCMDFMTNAYESEFVYMLMKVQIFYSMFLRITCVRSMHILFDRSSLLALELSLFTI</sequence>
<reference evidence="1" key="2">
    <citation type="journal article" date="2015" name="Data Brief">
        <title>Shoot transcriptome of the giant reed, Arundo donax.</title>
        <authorList>
            <person name="Barrero R.A."/>
            <person name="Guerrero F.D."/>
            <person name="Moolhuijzen P."/>
            <person name="Goolsby J.A."/>
            <person name="Tidwell J."/>
            <person name="Bellgard S.E."/>
            <person name="Bellgard M.I."/>
        </authorList>
    </citation>
    <scope>NUCLEOTIDE SEQUENCE</scope>
    <source>
        <tissue evidence="1">Shoot tissue taken approximately 20 cm above the soil surface</tissue>
    </source>
</reference>
<protein>
    <submittedName>
        <fullName evidence="1">Uncharacterized protein</fullName>
    </submittedName>
</protein>
<name>A0A0A9CIK1_ARUDO</name>
<organism evidence="1">
    <name type="scientific">Arundo donax</name>
    <name type="common">Giant reed</name>
    <name type="synonym">Donax arundinaceus</name>
    <dbReference type="NCBI Taxonomy" id="35708"/>
    <lineage>
        <taxon>Eukaryota</taxon>
        <taxon>Viridiplantae</taxon>
        <taxon>Streptophyta</taxon>
        <taxon>Embryophyta</taxon>
        <taxon>Tracheophyta</taxon>
        <taxon>Spermatophyta</taxon>
        <taxon>Magnoliopsida</taxon>
        <taxon>Liliopsida</taxon>
        <taxon>Poales</taxon>
        <taxon>Poaceae</taxon>
        <taxon>PACMAD clade</taxon>
        <taxon>Arundinoideae</taxon>
        <taxon>Arundineae</taxon>
        <taxon>Arundo</taxon>
    </lineage>
</organism>